<dbReference type="InterPro" id="IPR015813">
    <property type="entry name" value="Pyrv/PenolPyrv_kinase-like_dom"/>
</dbReference>
<dbReference type="InterPro" id="IPR005000">
    <property type="entry name" value="Aldolase/citrate-lyase_domain"/>
</dbReference>
<dbReference type="SUPFAM" id="SSF51621">
    <property type="entry name" value="Phosphoenolpyruvate/pyruvate domain"/>
    <property type="match status" value="1"/>
</dbReference>
<gene>
    <name evidence="3" type="ORF">SAMN02745110_01481</name>
</gene>
<accession>A0A1T4N554</accession>
<feature type="domain" description="HpcH/HpaI aldolase/citrate lyase" evidence="2">
    <location>
        <begin position="69"/>
        <end position="175"/>
    </location>
</feature>
<protein>
    <submittedName>
        <fullName evidence="3">HpcH/HpaI aldolase/citrate lyase family protein</fullName>
    </submittedName>
</protein>
<dbReference type="Gene3D" id="3.20.20.60">
    <property type="entry name" value="Phosphoenolpyruvate-binding domains"/>
    <property type="match status" value="1"/>
</dbReference>
<dbReference type="InterPro" id="IPR040442">
    <property type="entry name" value="Pyrv_kinase-like_dom_sf"/>
</dbReference>
<evidence type="ECO:0000313" key="3">
    <source>
        <dbReference type="EMBL" id="SJZ74373.1"/>
    </source>
</evidence>
<dbReference type="Pfam" id="PF03328">
    <property type="entry name" value="HpcH_HpaI"/>
    <property type="match status" value="1"/>
</dbReference>
<reference evidence="3 4" key="1">
    <citation type="submission" date="2017-02" db="EMBL/GenBank/DDBJ databases">
        <authorList>
            <person name="Peterson S.W."/>
        </authorList>
    </citation>
    <scope>NUCLEOTIDE SEQUENCE [LARGE SCALE GENOMIC DNA]</scope>
    <source>
        <strain evidence="3 4">ATCC 17233</strain>
    </source>
</reference>
<evidence type="ECO:0000256" key="1">
    <source>
        <dbReference type="ARBA" id="ARBA00022723"/>
    </source>
</evidence>
<organism evidence="3 4">
    <name type="scientific">Eubacterium ruminantium</name>
    <dbReference type="NCBI Taxonomy" id="42322"/>
    <lineage>
        <taxon>Bacteria</taxon>
        <taxon>Bacillati</taxon>
        <taxon>Bacillota</taxon>
        <taxon>Clostridia</taxon>
        <taxon>Eubacteriales</taxon>
        <taxon>Eubacteriaceae</taxon>
        <taxon>Eubacterium</taxon>
    </lineage>
</organism>
<name>A0A1T4N554_9FIRM</name>
<keyword evidence="3" id="KW-0456">Lyase</keyword>
<dbReference type="EMBL" id="FUXA01000008">
    <property type="protein sequence ID" value="SJZ74373.1"/>
    <property type="molecule type" value="Genomic_DNA"/>
</dbReference>
<sequence length="261" mass="29331">MNLKHRIVDDLKALKQDYGVVSIKAEFEAEGSRKDELIMLRDFVEEVGLGLIIKIGGCEAVHDLDQCKLLDATGVMAPMIETPFAMKKFKGAVKKVYKEAENDNFSIERIINAETKTCLQNFDDILDEGKGFLTGVTVGRSDLSASMDIEKKDIETEPVFNATKEFCEKAKSRGLITNFGGNIGIESIPFVIRMNPFIDRFETRKVVISKNDNPEFLKKAITTALSFELDYLKFKSAYYTAMATEDAARIERLTKQVESVK</sequence>
<dbReference type="OrthoDB" id="86160at2"/>
<evidence type="ECO:0000259" key="2">
    <source>
        <dbReference type="Pfam" id="PF03328"/>
    </source>
</evidence>
<evidence type="ECO:0000313" key="4">
    <source>
        <dbReference type="Proteomes" id="UP000189857"/>
    </source>
</evidence>
<dbReference type="Proteomes" id="UP000189857">
    <property type="component" value="Unassembled WGS sequence"/>
</dbReference>
<dbReference type="GO" id="GO:0046872">
    <property type="term" value="F:metal ion binding"/>
    <property type="evidence" value="ECO:0007669"/>
    <property type="project" value="UniProtKB-KW"/>
</dbReference>
<dbReference type="GO" id="GO:0016829">
    <property type="term" value="F:lyase activity"/>
    <property type="evidence" value="ECO:0007669"/>
    <property type="project" value="UniProtKB-KW"/>
</dbReference>
<dbReference type="AlphaFoldDB" id="A0A1T4N554"/>
<keyword evidence="4" id="KW-1185">Reference proteome</keyword>
<dbReference type="RefSeq" id="WP_078787317.1">
    <property type="nucleotide sequence ID" value="NZ_CACZYW010000004.1"/>
</dbReference>
<proteinExistence type="predicted"/>
<keyword evidence="1" id="KW-0479">Metal-binding</keyword>